<sequence>MWSTQVPICLLWGSNPNWCIPPINGPVTIAKSYFQFKCAPDPFFPPTHGFTGISDLAGFPYDTRINRFRERSSSGLERTKITTGHNLKLGYFVTNAQRRDGCPPHLHSPPKAYAIWDYVSTLQARMPLLSSRVLSCIVRLPHREKVLGDELSILRPPGSISVSASSKSSSSKVGVLTISDLARFRSYEN</sequence>
<accession>A0AA39NL50</accession>
<protein>
    <submittedName>
        <fullName evidence="1">Uncharacterized protein</fullName>
    </submittedName>
</protein>
<gene>
    <name evidence="1" type="ORF">IW261DRAFT_1426443</name>
</gene>
<dbReference type="EMBL" id="JAUEPR010000073">
    <property type="protein sequence ID" value="KAK0467585.1"/>
    <property type="molecule type" value="Genomic_DNA"/>
</dbReference>
<name>A0AA39NL50_9AGAR</name>
<organism evidence="1 2">
    <name type="scientific">Armillaria novae-zelandiae</name>
    <dbReference type="NCBI Taxonomy" id="153914"/>
    <lineage>
        <taxon>Eukaryota</taxon>
        <taxon>Fungi</taxon>
        <taxon>Dikarya</taxon>
        <taxon>Basidiomycota</taxon>
        <taxon>Agaricomycotina</taxon>
        <taxon>Agaricomycetes</taxon>
        <taxon>Agaricomycetidae</taxon>
        <taxon>Agaricales</taxon>
        <taxon>Marasmiineae</taxon>
        <taxon>Physalacriaceae</taxon>
        <taxon>Armillaria</taxon>
    </lineage>
</organism>
<keyword evidence="2" id="KW-1185">Reference proteome</keyword>
<evidence type="ECO:0000313" key="2">
    <source>
        <dbReference type="Proteomes" id="UP001175227"/>
    </source>
</evidence>
<evidence type="ECO:0000313" key="1">
    <source>
        <dbReference type="EMBL" id="KAK0467585.1"/>
    </source>
</evidence>
<reference evidence="1" key="1">
    <citation type="submission" date="2023-06" db="EMBL/GenBank/DDBJ databases">
        <authorList>
            <consortium name="Lawrence Berkeley National Laboratory"/>
            <person name="Ahrendt S."/>
            <person name="Sahu N."/>
            <person name="Indic B."/>
            <person name="Wong-Bajracharya J."/>
            <person name="Merenyi Z."/>
            <person name="Ke H.-M."/>
            <person name="Monk M."/>
            <person name="Kocsube S."/>
            <person name="Drula E."/>
            <person name="Lipzen A."/>
            <person name="Balint B."/>
            <person name="Henrissat B."/>
            <person name="Andreopoulos B."/>
            <person name="Martin F.M."/>
            <person name="Harder C.B."/>
            <person name="Rigling D."/>
            <person name="Ford K.L."/>
            <person name="Foster G.D."/>
            <person name="Pangilinan J."/>
            <person name="Papanicolaou A."/>
            <person name="Barry K."/>
            <person name="LaButti K."/>
            <person name="Viragh M."/>
            <person name="Koriabine M."/>
            <person name="Yan M."/>
            <person name="Riley R."/>
            <person name="Champramary S."/>
            <person name="Plett K.L."/>
            <person name="Tsai I.J."/>
            <person name="Slot J."/>
            <person name="Sipos G."/>
            <person name="Plett J."/>
            <person name="Nagy L.G."/>
            <person name="Grigoriev I.V."/>
        </authorList>
    </citation>
    <scope>NUCLEOTIDE SEQUENCE</scope>
    <source>
        <strain evidence="1">ICMP 16352</strain>
    </source>
</reference>
<comment type="caution">
    <text evidence="1">The sequence shown here is derived from an EMBL/GenBank/DDBJ whole genome shotgun (WGS) entry which is preliminary data.</text>
</comment>
<dbReference type="Proteomes" id="UP001175227">
    <property type="component" value="Unassembled WGS sequence"/>
</dbReference>
<dbReference type="AlphaFoldDB" id="A0AA39NL50"/>
<proteinExistence type="predicted"/>